<dbReference type="SUPFAM" id="SSF82185">
    <property type="entry name" value="Histone H3 K4-specific methyltransferase SET7/9 N-terminal domain"/>
    <property type="match status" value="1"/>
</dbReference>
<dbReference type="GO" id="GO:0016020">
    <property type="term" value="C:membrane"/>
    <property type="evidence" value="ECO:0007669"/>
    <property type="project" value="UniProtKB-ARBA"/>
</dbReference>
<organism evidence="3 4">
    <name type="scientific">Platanthera zijinensis</name>
    <dbReference type="NCBI Taxonomy" id="2320716"/>
    <lineage>
        <taxon>Eukaryota</taxon>
        <taxon>Viridiplantae</taxon>
        <taxon>Streptophyta</taxon>
        <taxon>Embryophyta</taxon>
        <taxon>Tracheophyta</taxon>
        <taxon>Spermatophyta</taxon>
        <taxon>Magnoliopsida</taxon>
        <taxon>Liliopsida</taxon>
        <taxon>Asparagales</taxon>
        <taxon>Orchidaceae</taxon>
        <taxon>Orchidoideae</taxon>
        <taxon>Orchideae</taxon>
        <taxon>Orchidinae</taxon>
        <taxon>Platanthera</taxon>
    </lineage>
</organism>
<dbReference type="Pfam" id="PF02493">
    <property type="entry name" value="MORN"/>
    <property type="match status" value="7"/>
</dbReference>
<dbReference type="EMBL" id="JBBWWQ010000006">
    <property type="protein sequence ID" value="KAK8945019.1"/>
    <property type="molecule type" value="Genomic_DNA"/>
</dbReference>
<evidence type="ECO:0000313" key="4">
    <source>
        <dbReference type="Proteomes" id="UP001418222"/>
    </source>
</evidence>
<dbReference type="Proteomes" id="UP001418222">
    <property type="component" value="Unassembled WGS sequence"/>
</dbReference>
<evidence type="ECO:0000313" key="3">
    <source>
        <dbReference type="EMBL" id="KAK8945019.1"/>
    </source>
</evidence>
<dbReference type="SMART" id="SM00698">
    <property type="entry name" value="MORN"/>
    <property type="match status" value="7"/>
</dbReference>
<dbReference type="FunFam" id="2.20.110.10:FF:000002">
    <property type="entry name" value="Phosphatidylinositol 4-phosphate 5-kinase 8"/>
    <property type="match status" value="3"/>
</dbReference>
<sequence length="508" mass="57074">MVLRARLVGVECENSMLKGQFKRLETVATAVLPPPTLDERMKSRNYYEYDIDKLLQVNAQATTKLMIETLRDVGCLDEGGETLTAPQLVPWLFEPIPKPSGAPKSLPPDKLLPINIIHHRFEALKQSLPSSDSSKSFAMTPAAGHHRRFLPSVAPTRRVLFTSVRFVRQHFRMLILVFFFLLLSATYSIYSNAFLTDYLPVIILFCSGLVHFLRHIILASFHVFEFGLHAFGLSMKAFSFLKRRAKRRTGLAVHPCENGDVYEGELRRGRFHGIGVYYYNTGGMYEGEWIYSKFDGHGVQIWADGSKYKGQFKKGLSHGFGIYQDHAGVLYAGEWVNGQSHGYGMQTYEDGSCYVGQYKCGLKHGSGHFQFRNGGTHGGEYFAGKMHGFGVYRYSNGQRYEGAWREGNKKGLGMCSSTYGEPQSGLWDDEFLEISSFAVNNTRVLDAVQAARTAAEKAYNIPRVDDMVNRAVVAAENAANAAAIASSMAIQMEQRDRWVEHDLPMQMV</sequence>
<protein>
    <submittedName>
        <fullName evidence="3">Uncharacterized protein</fullName>
    </submittedName>
</protein>
<comment type="caution">
    <text evidence="3">The sequence shown here is derived from an EMBL/GenBank/DDBJ whole genome shotgun (WGS) entry which is preliminary data.</text>
</comment>
<dbReference type="PANTHER" id="PTHR23084">
    <property type="entry name" value="PHOSPHATIDYLINOSITOL-4-PHOSPHATE 5-KINASE RELATED"/>
    <property type="match status" value="1"/>
</dbReference>
<keyword evidence="2" id="KW-0472">Membrane</keyword>
<dbReference type="Gene3D" id="2.20.110.10">
    <property type="entry name" value="Histone H3 K4-specific methyltransferase SET7/9 N-terminal domain"/>
    <property type="match status" value="4"/>
</dbReference>
<evidence type="ECO:0000256" key="1">
    <source>
        <dbReference type="ARBA" id="ARBA00022737"/>
    </source>
</evidence>
<accession>A0AAP0BND0</accession>
<dbReference type="InterPro" id="IPR003409">
    <property type="entry name" value="MORN"/>
</dbReference>
<evidence type="ECO:0000256" key="2">
    <source>
        <dbReference type="SAM" id="Phobius"/>
    </source>
</evidence>
<keyword evidence="4" id="KW-1185">Reference proteome</keyword>
<dbReference type="PANTHER" id="PTHR23084:SF179">
    <property type="entry name" value="OS10G0565000 PROTEIN"/>
    <property type="match status" value="1"/>
</dbReference>
<feature type="transmembrane region" description="Helical" evidence="2">
    <location>
        <begin position="215"/>
        <end position="238"/>
    </location>
</feature>
<dbReference type="AlphaFoldDB" id="A0AAP0BND0"/>
<keyword evidence="2" id="KW-1133">Transmembrane helix</keyword>
<proteinExistence type="predicted"/>
<gene>
    <name evidence="3" type="ORF">KSP39_PZI008014</name>
</gene>
<keyword evidence="2" id="KW-0812">Transmembrane</keyword>
<reference evidence="3 4" key="1">
    <citation type="journal article" date="2022" name="Nat. Plants">
        <title>Genomes of leafy and leafless Platanthera orchids illuminate the evolution of mycoheterotrophy.</title>
        <authorList>
            <person name="Li M.H."/>
            <person name="Liu K.W."/>
            <person name="Li Z."/>
            <person name="Lu H.C."/>
            <person name="Ye Q.L."/>
            <person name="Zhang D."/>
            <person name="Wang J.Y."/>
            <person name="Li Y.F."/>
            <person name="Zhong Z.M."/>
            <person name="Liu X."/>
            <person name="Yu X."/>
            <person name="Liu D.K."/>
            <person name="Tu X.D."/>
            <person name="Liu B."/>
            <person name="Hao Y."/>
            <person name="Liao X.Y."/>
            <person name="Jiang Y.T."/>
            <person name="Sun W.H."/>
            <person name="Chen J."/>
            <person name="Chen Y.Q."/>
            <person name="Ai Y."/>
            <person name="Zhai J.W."/>
            <person name="Wu S.S."/>
            <person name="Zhou Z."/>
            <person name="Hsiao Y.Y."/>
            <person name="Wu W.L."/>
            <person name="Chen Y.Y."/>
            <person name="Lin Y.F."/>
            <person name="Hsu J.L."/>
            <person name="Li C.Y."/>
            <person name="Wang Z.W."/>
            <person name="Zhao X."/>
            <person name="Zhong W.Y."/>
            <person name="Ma X.K."/>
            <person name="Ma L."/>
            <person name="Huang J."/>
            <person name="Chen G.Z."/>
            <person name="Huang M.Z."/>
            <person name="Huang L."/>
            <person name="Peng D.H."/>
            <person name="Luo Y.B."/>
            <person name="Zou S.Q."/>
            <person name="Chen S.P."/>
            <person name="Lan S."/>
            <person name="Tsai W.C."/>
            <person name="Van de Peer Y."/>
            <person name="Liu Z.J."/>
        </authorList>
    </citation>
    <scope>NUCLEOTIDE SEQUENCE [LARGE SCALE GENOMIC DNA]</scope>
    <source>
        <strain evidence="3">Lor287</strain>
    </source>
</reference>
<keyword evidence="1" id="KW-0677">Repeat</keyword>
<name>A0AAP0BND0_9ASPA</name>
<feature type="transmembrane region" description="Helical" evidence="2">
    <location>
        <begin position="173"/>
        <end position="195"/>
    </location>
</feature>